<dbReference type="Gene3D" id="1.10.3720.10">
    <property type="entry name" value="MetI-like"/>
    <property type="match status" value="1"/>
</dbReference>
<evidence type="ECO:0000313" key="10">
    <source>
        <dbReference type="Proteomes" id="UP000191135"/>
    </source>
</evidence>
<dbReference type="Pfam" id="PF00528">
    <property type="entry name" value="BPD_transp_1"/>
    <property type="match status" value="1"/>
</dbReference>
<dbReference type="STRING" id="1122214.Mame_00135"/>
<feature type="transmembrane region" description="Helical" evidence="7">
    <location>
        <begin position="178"/>
        <end position="201"/>
    </location>
</feature>
<keyword evidence="4 7" id="KW-0812">Transmembrane</keyword>
<gene>
    <name evidence="9" type="ORF">Mame_00135</name>
</gene>
<dbReference type="PANTHER" id="PTHR30151">
    <property type="entry name" value="ALKANE SULFONATE ABC TRANSPORTER-RELATED, MEMBRANE SUBUNIT"/>
    <property type="match status" value="1"/>
</dbReference>
<evidence type="ECO:0000313" key="9">
    <source>
        <dbReference type="EMBL" id="AQZ49518.1"/>
    </source>
</evidence>
<evidence type="ECO:0000256" key="2">
    <source>
        <dbReference type="ARBA" id="ARBA00022448"/>
    </source>
</evidence>
<feature type="transmembrane region" description="Helical" evidence="7">
    <location>
        <begin position="7"/>
        <end position="27"/>
    </location>
</feature>
<feature type="transmembrane region" description="Helical" evidence="7">
    <location>
        <begin position="123"/>
        <end position="141"/>
    </location>
</feature>
<comment type="subcellular location">
    <subcellularLocation>
        <location evidence="1 7">Cell membrane</location>
        <topology evidence="1 7">Multi-pass membrane protein</topology>
    </subcellularLocation>
</comment>
<dbReference type="GO" id="GO:0005886">
    <property type="term" value="C:plasma membrane"/>
    <property type="evidence" value="ECO:0007669"/>
    <property type="project" value="UniProtKB-SubCell"/>
</dbReference>
<dbReference type="OrthoDB" id="4926350at2"/>
<comment type="similarity">
    <text evidence="7">Belongs to the binding-protein-dependent transport system permease family.</text>
</comment>
<dbReference type="InterPro" id="IPR035906">
    <property type="entry name" value="MetI-like_sf"/>
</dbReference>
<keyword evidence="5 7" id="KW-1133">Transmembrane helix</keyword>
<dbReference type="EMBL" id="CP020330">
    <property type="protein sequence ID" value="AQZ49518.1"/>
    <property type="molecule type" value="Genomic_DNA"/>
</dbReference>
<dbReference type="eggNOG" id="COG0600">
    <property type="taxonomic scope" value="Bacteria"/>
</dbReference>
<feature type="transmembrane region" description="Helical" evidence="7">
    <location>
        <begin position="221"/>
        <end position="242"/>
    </location>
</feature>
<dbReference type="SUPFAM" id="SSF161098">
    <property type="entry name" value="MetI-like"/>
    <property type="match status" value="1"/>
</dbReference>
<dbReference type="InterPro" id="IPR000515">
    <property type="entry name" value="MetI-like"/>
</dbReference>
<proteinExistence type="inferred from homology"/>
<evidence type="ECO:0000256" key="6">
    <source>
        <dbReference type="ARBA" id="ARBA00023136"/>
    </source>
</evidence>
<evidence type="ECO:0000256" key="5">
    <source>
        <dbReference type="ARBA" id="ARBA00022989"/>
    </source>
</evidence>
<dbReference type="RefSeq" id="WP_018063434.1">
    <property type="nucleotide sequence ID" value="NZ_AQWH01000003.1"/>
</dbReference>
<feature type="transmembrane region" description="Helical" evidence="7">
    <location>
        <begin position="97"/>
        <end position="117"/>
    </location>
</feature>
<keyword evidence="3" id="KW-1003">Cell membrane</keyword>
<evidence type="ECO:0000256" key="4">
    <source>
        <dbReference type="ARBA" id="ARBA00022692"/>
    </source>
</evidence>
<reference evidence="9 10" key="1">
    <citation type="submission" date="2017-03" db="EMBL/GenBank/DDBJ databases">
        <title>Foreign affairs: Plasmid Transfer between Roseobacters and Rhizobia.</title>
        <authorList>
            <person name="Bartling P."/>
            <person name="Bunk B."/>
            <person name="Overmann J."/>
            <person name="Brinkmann H."/>
            <person name="Petersen J."/>
        </authorList>
    </citation>
    <scope>NUCLEOTIDE SEQUENCE [LARGE SCALE GENOMIC DNA]</scope>
    <source>
        <strain evidence="9 10">MACL11</strain>
    </source>
</reference>
<keyword evidence="6 7" id="KW-0472">Membrane</keyword>
<dbReference type="PANTHER" id="PTHR30151:SF0">
    <property type="entry name" value="ABC TRANSPORTER PERMEASE PROTEIN MJ0413-RELATED"/>
    <property type="match status" value="1"/>
</dbReference>
<feature type="domain" description="ABC transmembrane type-1" evidence="8">
    <location>
        <begin position="59"/>
        <end position="243"/>
    </location>
</feature>
<name>A0A1U9YVQ2_9HYPH</name>
<evidence type="ECO:0000256" key="1">
    <source>
        <dbReference type="ARBA" id="ARBA00004651"/>
    </source>
</evidence>
<dbReference type="CDD" id="cd06261">
    <property type="entry name" value="TM_PBP2"/>
    <property type="match status" value="1"/>
</dbReference>
<dbReference type="GO" id="GO:0055085">
    <property type="term" value="P:transmembrane transport"/>
    <property type="evidence" value="ECO:0007669"/>
    <property type="project" value="InterPro"/>
</dbReference>
<dbReference type="PROSITE" id="PS50928">
    <property type="entry name" value="ABC_TM1"/>
    <property type="match status" value="1"/>
</dbReference>
<dbReference type="KEGG" id="mmed:Mame_00135"/>
<evidence type="ECO:0000259" key="8">
    <source>
        <dbReference type="PROSITE" id="PS50928"/>
    </source>
</evidence>
<feature type="transmembrane region" description="Helical" evidence="7">
    <location>
        <begin position="63"/>
        <end position="85"/>
    </location>
</feature>
<organism evidence="9 10">
    <name type="scientific">Martelella mediterranea DSM 17316</name>
    <dbReference type="NCBI Taxonomy" id="1122214"/>
    <lineage>
        <taxon>Bacteria</taxon>
        <taxon>Pseudomonadati</taxon>
        <taxon>Pseudomonadota</taxon>
        <taxon>Alphaproteobacteria</taxon>
        <taxon>Hyphomicrobiales</taxon>
        <taxon>Aurantimonadaceae</taxon>
        <taxon>Martelella</taxon>
    </lineage>
</organism>
<protein>
    <recommendedName>
        <fullName evidence="8">ABC transmembrane type-1 domain-containing protein</fullName>
    </recommendedName>
</protein>
<evidence type="ECO:0000256" key="3">
    <source>
        <dbReference type="ARBA" id="ARBA00022475"/>
    </source>
</evidence>
<dbReference type="AlphaFoldDB" id="A0A1U9YVQ2"/>
<accession>A0A1U9YVQ2</accession>
<dbReference type="Proteomes" id="UP000191135">
    <property type="component" value="Chromosome"/>
</dbReference>
<evidence type="ECO:0000256" key="7">
    <source>
        <dbReference type="RuleBase" id="RU363032"/>
    </source>
</evidence>
<keyword evidence="10" id="KW-1185">Reference proteome</keyword>
<keyword evidence="2 7" id="KW-0813">Transport</keyword>
<sequence length="258" mass="27988">MPDRQKLTILFVQGLFIALLVAVWQWAAIAHPAPYLPRIGPIIEAWLSYFQAPLLHQAIWPSLYRLLAGFGIGAGLGVVFGLALGQARGLIDWTRPTLEFLRFIPAVAILPGALVILGPTDGMRIFIIAFGSFFPVLLATLDGTRRIEPLLLDVAKIEGLKPVTVSCRVILPATLPAIFAGLRIALGMALIMMIISELMAATNGIGVAMLRAQRLFQSAKVYGGVLAIGTISIVLTLALLAVERRVLRWHIGWREGAK</sequence>